<evidence type="ECO:0000313" key="3">
    <source>
        <dbReference type="Proteomes" id="UP000177090"/>
    </source>
</evidence>
<feature type="domain" description="Bacterial repeat" evidence="1">
    <location>
        <begin position="79"/>
        <end position="104"/>
    </location>
</feature>
<evidence type="ECO:0000259" key="1">
    <source>
        <dbReference type="Pfam" id="PF18998"/>
    </source>
</evidence>
<accession>A0A1G2QN73</accession>
<evidence type="ECO:0000313" key="2">
    <source>
        <dbReference type="EMBL" id="OHA61331.1"/>
    </source>
</evidence>
<dbReference type="EMBL" id="MHTL01000002">
    <property type="protein sequence ID" value="OHA61331.1"/>
    <property type="molecule type" value="Genomic_DNA"/>
</dbReference>
<dbReference type="AlphaFoldDB" id="A0A1G2QN73"/>
<proteinExistence type="predicted"/>
<name>A0A1G2QN73_9BACT</name>
<dbReference type="Proteomes" id="UP000177090">
    <property type="component" value="Unassembled WGS sequence"/>
</dbReference>
<sequence>MRTERALVGFEINVRNVTPLASWQSNALVQSPTVGSSLVSRSTLYDLGGNWILDNQRLCAGAPPAGGCSNFRLKGFLQYYSIGAQVTVRAVPALGYRFIKWTGVPYGLTGSISGLSTASGPRGFALTPCAESINPTCSFRVSNQLTGLRAVFDRI</sequence>
<dbReference type="InterPro" id="IPR044060">
    <property type="entry name" value="Bacterial_rp_domain"/>
</dbReference>
<organism evidence="2 3">
    <name type="scientific">Candidatus Vogelbacteria bacterium RIFOXYD1_FULL_51_18</name>
    <dbReference type="NCBI Taxonomy" id="1802440"/>
    <lineage>
        <taxon>Bacteria</taxon>
        <taxon>Candidatus Vogeliibacteriota</taxon>
    </lineage>
</organism>
<dbReference type="Pfam" id="PF18998">
    <property type="entry name" value="Flg_new_2"/>
    <property type="match status" value="1"/>
</dbReference>
<comment type="caution">
    <text evidence="2">The sequence shown here is derived from an EMBL/GenBank/DDBJ whole genome shotgun (WGS) entry which is preliminary data.</text>
</comment>
<reference evidence="2 3" key="1">
    <citation type="journal article" date="2016" name="Nat. Commun.">
        <title>Thousands of microbial genomes shed light on interconnected biogeochemical processes in an aquifer system.</title>
        <authorList>
            <person name="Anantharaman K."/>
            <person name="Brown C.T."/>
            <person name="Hug L.A."/>
            <person name="Sharon I."/>
            <person name="Castelle C.J."/>
            <person name="Probst A.J."/>
            <person name="Thomas B.C."/>
            <person name="Singh A."/>
            <person name="Wilkins M.J."/>
            <person name="Karaoz U."/>
            <person name="Brodie E.L."/>
            <person name="Williams K.H."/>
            <person name="Hubbard S.S."/>
            <person name="Banfield J.F."/>
        </authorList>
    </citation>
    <scope>NUCLEOTIDE SEQUENCE [LARGE SCALE GENOMIC DNA]</scope>
</reference>
<gene>
    <name evidence="2" type="ORF">A2569_00565</name>
</gene>
<protein>
    <recommendedName>
        <fullName evidence="1">Bacterial repeat domain-containing protein</fullName>
    </recommendedName>
</protein>
<dbReference type="STRING" id="1802440.A2569_00565"/>